<evidence type="ECO:0008006" key="6">
    <source>
        <dbReference type="Google" id="ProtNLM"/>
    </source>
</evidence>
<reference evidence="5" key="1">
    <citation type="submission" date="2016-10" db="EMBL/GenBank/DDBJ databases">
        <authorList>
            <person name="Varghese N."/>
            <person name="Submissions S."/>
        </authorList>
    </citation>
    <scope>NUCLEOTIDE SEQUENCE [LARGE SCALE GENOMIC DNA]</scope>
    <source>
        <strain evidence="5">DSM 44771</strain>
    </source>
</reference>
<evidence type="ECO:0000313" key="5">
    <source>
        <dbReference type="Proteomes" id="UP000198852"/>
    </source>
</evidence>
<dbReference type="Proteomes" id="UP000198852">
    <property type="component" value="Unassembled WGS sequence"/>
</dbReference>
<dbReference type="EMBL" id="FOZX01000010">
    <property type="protein sequence ID" value="SFT00257.1"/>
    <property type="molecule type" value="Genomic_DNA"/>
</dbReference>
<evidence type="ECO:0000256" key="2">
    <source>
        <dbReference type="ARBA" id="ARBA00023002"/>
    </source>
</evidence>
<dbReference type="InterPro" id="IPR036291">
    <property type="entry name" value="NAD(P)-bd_dom_sf"/>
</dbReference>
<comment type="similarity">
    <text evidence="1 3">Belongs to the short-chain dehydrogenases/reductases (SDR) family.</text>
</comment>
<keyword evidence="2" id="KW-0560">Oxidoreductase</keyword>
<dbReference type="STRING" id="95161.SAMN05660874_04890"/>
<evidence type="ECO:0000256" key="3">
    <source>
        <dbReference type="RuleBase" id="RU000363"/>
    </source>
</evidence>
<accession>A0A1I6UG41</accession>
<dbReference type="InterPro" id="IPR002347">
    <property type="entry name" value="SDR_fam"/>
</dbReference>
<dbReference type="PANTHER" id="PTHR42879:SF2">
    <property type="entry name" value="3-OXOACYL-[ACYL-CARRIER-PROTEIN] REDUCTASE FABG"/>
    <property type="match status" value="1"/>
</dbReference>
<organism evidence="4 5">
    <name type="scientific">Saccharopolyspora flava</name>
    <dbReference type="NCBI Taxonomy" id="95161"/>
    <lineage>
        <taxon>Bacteria</taxon>
        <taxon>Bacillati</taxon>
        <taxon>Actinomycetota</taxon>
        <taxon>Actinomycetes</taxon>
        <taxon>Pseudonocardiales</taxon>
        <taxon>Pseudonocardiaceae</taxon>
        <taxon>Saccharopolyspora</taxon>
    </lineage>
</organism>
<evidence type="ECO:0000313" key="4">
    <source>
        <dbReference type="EMBL" id="SFT00257.1"/>
    </source>
</evidence>
<dbReference type="GO" id="GO:0016491">
    <property type="term" value="F:oxidoreductase activity"/>
    <property type="evidence" value="ECO:0007669"/>
    <property type="project" value="UniProtKB-KW"/>
</dbReference>
<protein>
    <recommendedName>
        <fullName evidence="6">3-oxoacyl-[acyl-carrier protein] reductase</fullName>
    </recommendedName>
</protein>
<dbReference type="PRINTS" id="PR00080">
    <property type="entry name" value="SDRFAMILY"/>
</dbReference>
<proteinExistence type="inferred from homology"/>
<dbReference type="RefSeq" id="WP_093422381.1">
    <property type="nucleotide sequence ID" value="NZ_FOZX01000010.1"/>
</dbReference>
<dbReference type="Gene3D" id="3.40.50.720">
    <property type="entry name" value="NAD(P)-binding Rossmann-like Domain"/>
    <property type="match status" value="1"/>
</dbReference>
<sequence length="252" mass="25340">MFDFTGHIALVTGAGRNAGAGMARALAGQGAAVAVNDLDLGRAEDTCAQIEQAGGRAVPAPFDVTDLDAVRAGVAKAGTDLGGTVDVLVNNAGIPADIGDMGYGPFRDLDPAKWRTPVEINLFGAMNCVHTVLPGMREAGWGRIVQISSGAGRVGLGMGVALYGSGKSGVEGFIRHISQEEAPAGITANVLALGLMSNAGRGTDTSGVAAGIPTGRRGNPEDAGAAVVYLASPEASWLTGQTIDLNGGSQTR</sequence>
<dbReference type="PRINTS" id="PR00081">
    <property type="entry name" value="GDHRDH"/>
</dbReference>
<dbReference type="SUPFAM" id="SSF51735">
    <property type="entry name" value="NAD(P)-binding Rossmann-fold domains"/>
    <property type="match status" value="1"/>
</dbReference>
<dbReference type="OrthoDB" id="9804774at2"/>
<name>A0A1I6UG41_9PSEU</name>
<keyword evidence="5" id="KW-1185">Reference proteome</keyword>
<gene>
    <name evidence="4" type="ORF">SAMN05660874_04890</name>
</gene>
<evidence type="ECO:0000256" key="1">
    <source>
        <dbReference type="ARBA" id="ARBA00006484"/>
    </source>
</evidence>
<dbReference type="Pfam" id="PF00106">
    <property type="entry name" value="adh_short"/>
    <property type="match status" value="1"/>
</dbReference>
<dbReference type="AlphaFoldDB" id="A0A1I6UG41"/>
<dbReference type="FunFam" id="3.40.50.720:FF:000173">
    <property type="entry name" value="3-oxoacyl-[acyl-carrier protein] reductase"/>
    <property type="match status" value="1"/>
</dbReference>
<dbReference type="InterPro" id="IPR050259">
    <property type="entry name" value="SDR"/>
</dbReference>
<dbReference type="PANTHER" id="PTHR42879">
    <property type="entry name" value="3-OXOACYL-(ACYL-CARRIER-PROTEIN) REDUCTASE"/>
    <property type="match status" value="1"/>
</dbReference>